<accession>A0A810QBA9</accession>
<name>A0A810QBA9_9FIRM</name>
<reference evidence="9" key="1">
    <citation type="submission" date="2020-09" db="EMBL/GenBank/DDBJ databases">
        <title>New species isolated from human feces.</title>
        <authorList>
            <person name="Kitahara M."/>
            <person name="Shigeno Y."/>
            <person name="Shime M."/>
            <person name="Matsumoto Y."/>
            <person name="Nakamura S."/>
            <person name="Motooka D."/>
            <person name="Fukuoka S."/>
            <person name="Nishikawa H."/>
            <person name="Benno Y."/>
        </authorList>
    </citation>
    <scope>NUCLEOTIDE SEQUENCE</scope>
    <source>
        <strain evidence="9">MM59</strain>
    </source>
</reference>
<evidence type="ECO:0000256" key="5">
    <source>
        <dbReference type="ARBA" id="ARBA00023186"/>
    </source>
</evidence>
<dbReference type="FunFam" id="1.10.8.60:FF:000002">
    <property type="entry name" value="ATP-dependent Clp protease ATP-binding subunit ClpX"/>
    <property type="match status" value="1"/>
</dbReference>
<dbReference type="InterPro" id="IPR004487">
    <property type="entry name" value="Clp_protease_ATP-bd_su_ClpX"/>
</dbReference>
<dbReference type="Gene3D" id="3.40.50.300">
    <property type="entry name" value="P-loop containing nucleotide triphosphate hydrolases"/>
    <property type="match status" value="1"/>
</dbReference>
<dbReference type="Gene3D" id="1.10.8.60">
    <property type="match status" value="1"/>
</dbReference>
<keyword evidence="4 6" id="KW-0067">ATP-binding</keyword>
<dbReference type="RefSeq" id="WP_187030777.1">
    <property type="nucleotide sequence ID" value="NZ_AP023420.1"/>
</dbReference>
<dbReference type="SMART" id="SM00382">
    <property type="entry name" value="AAA"/>
    <property type="match status" value="1"/>
</dbReference>
<evidence type="ECO:0000256" key="6">
    <source>
        <dbReference type="HAMAP-Rule" id="MF_00175"/>
    </source>
</evidence>
<dbReference type="PANTHER" id="PTHR48102">
    <property type="entry name" value="ATP-DEPENDENT CLP PROTEASE ATP-BINDING SUBUNIT CLPX-LIKE, MITOCHONDRIAL-RELATED"/>
    <property type="match status" value="1"/>
</dbReference>
<gene>
    <name evidence="6 9" type="primary">clpX</name>
    <name evidence="9" type="ORF">MM59RIKEN_28790</name>
</gene>
<dbReference type="GO" id="GO:0009376">
    <property type="term" value="C:HslUV protease complex"/>
    <property type="evidence" value="ECO:0007669"/>
    <property type="project" value="TreeGrafter"/>
</dbReference>
<keyword evidence="9" id="KW-0378">Hydrolase</keyword>
<keyword evidence="5 6" id="KW-0143">Chaperone</keyword>
<feature type="binding site" evidence="6">
    <location>
        <begin position="118"/>
        <end position="125"/>
    </location>
    <ligand>
        <name>ATP</name>
        <dbReference type="ChEBI" id="CHEBI:30616"/>
    </ligand>
</feature>
<feature type="binding site" evidence="6 7">
    <location>
        <position position="33"/>
    </location>
    <ligand>
        <name>Zn(2+)</name>
        <dbReference type="ChEBI" id="CHEBI:29105"/>
    </ligand>
</feature>
<evidence type="ECO:0000259" key="8">
    <source>
        <dbReference type="PROSITE" id="PS51902"/>
    </source>
</evidence>
<dbReference type="GO" id="GO:0046983">
    <property type="term" value="F:protein dimerization activity"/>
    <property type="evidence" value="ECO:0007669"/>
    <property type="project" value="UniProtKB-UniRule"/>
</dbReference>
<evidence type="ECO:0000256" key="2">
    <source>
        <dbReference type="ARBA" id="ARBA00022741"/>
    </source>
</evidence>
<dbReference type="SMART" id="SM01086">
    <property type="entry name" value="ClpB_D2-small"/>
    <property type="match status" value="1"/>
</dbReference>
<keyword evidence="10" id="KW-1185">Reference proteome</keyword>
<proteinExistence type="inferred from homology"/>
<comment type="function">
    <text evidence="6">ATP-dependent specificity component of the Clp protease. It directs the protease to specific substrates. Can perform chaperone functions in the absence of ClpP.</text>
</comment>
<dbReference type="NCBIfam" id="NF003745">
    <property type="entry name" value="PRK05342.1"/>
    <property type="match status" value="1"/>
</dbReference>
<dbReference type="InterPro" id="IPR050052">
    <property type="entry name" value="ATP-dep_Clp_protease_ClpX"/>
</dbReference>
<dbReference type="FunFam" id="3.40.50.300:FF:000005">
    <property type="entry name" value="ATP-dependent Clp protease ATP-binding subunit ClpX"/>
    <property type="match status" value="1"/>
</dbReference>
<dbReference type="GO" id="GO:0008233">
    <property type="term" value="F:peptidase activity"/>
    <property type="evidence" value="ECO:0007669"/>
    <property type="project" value="UniProtKB-KW"/>
</dbReference>
<dbReference type="InterPro" id="IPR059188">
    <property type="entry name" value="Znf_CLPX-like"/>
</dbReference>
<dbReference type="InterPro" id="IPR010603">
    <property type="entry name" value="Znf_CppX_C4"/>
</dbReference>
<dbReference type="Gene3D" id="6.20.220.10">
    <property type="entry name" value="ClpX chaperone, C4-type zinc finger domain"/>
    <property type="match status" value="1"/>
</dbReference>
<dbReference type="GO" id="GO:0005524">
    <property type="term" value="F:ATP binding"/>
    <property type="evidence" value="ECO:0007669"/>
    <property type="project" value="UniProtKB-UniRule"/>
</dbReference>
<feature type="binding site" evidence="6 7">
    <location>
        <position position="11"/>
    </location>
    <ligand>
        <name>Zn(2+)</name>
        <dbReference type="ChEBI" id="CHEBI:29105"/>
    </ligand>
</feature>
<dbReference type="PANTHER" id="PTHR48102:SF7">
    <property type="entry name" value="ATP-DEPENDENT CLP PROTEASE ATP-BINDING SUBUNIT CLPX-LIKE, MITOCHONDRIAL"/>
    <property type="match status" value="1"/>
</dbReference>
<dbReference type="Pfam" id="PF06689">
    <property type="entry name" value="zf-C4_ClpX"/>
    <property type="match status" value="1"/>
</dbReference>
<dbReference type="GO" id="GO:0008270">
    <property type="term" value="F:zinc ion binding"/>
    <property type="evidence" value="ECO:0007669"/>
    <property type="project" value="UniProtKB-UniRule"/>
</dbReference>
<dbReference type="InterPro" id="IPR019489">
    <property type="entry name" value="Clp_ATPase_C"/>
</dbReference>
<comment type="similarity">
    <text evidence="6 7">Belongs to the ClpX chaperone family.</text>
</comment>
<evidence type="ECO:0000256" key="7">
    <source>
        <dbReference type="PROSITE-ProRule" id="PRU01250"/>
    </source>
</evidence>
<protein>
    <recommendedName>
        <fullName evidence="6">ATP-dependent Clp protease ATP-binding subunit ClpX</fullName>
    </recommendedName>
</protein>
<dbReference type="InterPro" id="IPR003959">
    <property type="entry name" value="ATPase_AAA_core"/>
</dbReference>
<dbReference type="HAMAP" id="MF_00175">
    <property type="entry name" value="ClpX"/>
    <property type="match status" value="1"/>
</dbReference>
<evidence type="ECO:0000256" key="3">
    <source>
        <dbReference type="ARBA" id="ARBA00022833"/>
    </source>
</evidence>
<feature type="binding site" evidence="6 7">
    <location>
        <position position="14"/>
    </location>
    <ligand>
        <name>Zn(2+)</name>
        <dbReference type="ChEBI" id="CHEBI:29105"/>
    </ligand>
</feature>
<dbReference type="Pfam" id="PF10431">
    <property type="entry name" value="ClpB_D2-small"/>
    <property type="match status" value="1"/>
</dbReference>
<keyword evidence="1 6" id="KW-0479">Metal-binding</keyword>
<evidence type="ECO:0000313" key="10">
    <source>
        <dbReference type="Proteomes" id="UP000679848"/>
    </source>
</evidence>
<dbReference type="GO" id="GO:0051301">
    <property type="term" value="P:cell division"/>
    <property type="evidence" value="ECO:0007669"/>
    <property type="project" value="TreeGrafter"/>
</dbReference>
<dbReference type="KEGG" id="pfaa:MM59RIKEN_28790"/>
<dbReference type="SMART" id="SM00994">
    <property type="entry name" value="zf-C4_ClpX"/>
    <property type="match status" value="1"/>
</dbReference>
<keyword evidence="9" id="KW-0645">Protease</keyword>
<dbReference type="GO" id="GO:0051603">
    <property type="term" value="P:proteolysis involved in protein catabolic process"/>
    <property type="evidence" value="ECO:0007669"/>
    <property type="project" value="TreeGrafter"/>
</dbReference>
<feature type="binding site" evidence="6 7">
    <location>
        <position position="36"/>
    </location>
    <ligand>
        <name>Zn(2+)</name>
        <dbReference type="ChEBI" id="CHEBI:29105"/>
    </ligand>
</feature>
<dbReference type="EMBL" id="AP023420">
    <property type="protein sequence ID" value="BCK85560.1"/>
    <property type="molecule type" value="Genomic_DNA"/>
</dbReference>
<feature type="domain" description="ClpX-type ZB" evidence="8">
    <location>
        <begin position="1"/>
        <end position="52"/>
    </location>
</feature>
<comment type="subunit">
    <text evidence="6">Component of the ClpX-ClpP complex. Forms a hexameric ring that, in the presence of ATP, binds to fourteen ClpP subunits assembled into a disk-like structure with a central cavity, resembling the structure of eukaryotic proteasomes.</text>
</comment>
<dbReference type="InterPro" id="IPR038366">
    <property type="entry name" value="Znf_CppX_C4_sf"/>
</dbReference>
<dbReference type="GO" id="GO:0051082">
    <property type="term" value="F:unfolded protein binding"/>
    <property type="evidence" value="ECO:0007669"/>
    <property type="project" value="UniProtKB-UniRule"/>
</dbReference>
<keyword evidence="2 6" id="KW-0547">Nucleotide-binding</keyword>
<evidence type="ECO:0000256" key="4">
    <source>
        <dbReference type="ARBA" id="ARBA00022840"/>
    </source>
</evidence>
<dbReference type="GO" id="GO:0016887">
    <property type="term" value="F:ATP hydrolysis activity"/>
    <property type="evidence" value="ECO:0007669"/>
    <property type="project" value="InterPro"/>
</dbReference>
<evidence type="ECO:0000256" key="1">
    <source>
        <dbReference type="ARBA" id="ARBA00022723"/>
    </source>
</evidence>
<organism evidence="9 10">
    <name type="scientific">Pusillibacter faecalis</name>
    <dbReference type="NCBI Taxonomy" id="2714358"/>
    <lineage>
        <taxon>Bacteria</taxon>
        <taxon>Bacillati</taxon>
        <taxon>Bacillota</taxon>
        <taxon>Clostridia</taxon>
        <taxon>Eubacteriales</taxon>
        <taxon>Oscillospiraceae</taxon>
        <taxon>Pusillibacter</taxon>
    </lineage>
</organism>
<dbReference type="PROSITE" id="PS51902">
    <property type="entry name" value="CLPX_ZB"/>
    <property type="match status" value="1"/>
</dbReference>
<dbReference type="Pfam" id="PF07724">
    <property type="entry name" value="AAA_2"/>
    <property type="match status" value="1"/>
</dbReference>
<dbReference type="NCBIfam" id="TIGR00382">
    <property type="entry name" value="clpX"/>
    <property type="match status" value="1"/>
</dbReference>
<dbReference type="GO" id="GO:0140662">
    <property type="term" value="F:ATP-dependent protein folding chaperone"/>
    <property type="evidence" value="ECO:0007669"/>
    <property type="project" value="InterPro"/>
</dbReference>
<dbReference type="CDD" id="cd19497">
    <property type="entry name" value="RecA-like_ClpX"/>
    <property type="match status" value="1"/>
</dbReference>
<dbReference type="InterPro" id="IPR046425">
    <property type="entry name" value="ClpX_bact"/>
</dbReference>
<dbReference type="InterPro" id="IPR027417">
    <property type="entry name" value="P-loop_NTPase"/>
</dbReference>
<dbReference type="Proteomes" id="UP000679848">
    <property type="component" value="Chromosome"/>
</dbReference>
<evidence type="ECO:0000313" key="9">
    <source>
        <dbReference type="EMBL" id="BCK85560.1"/>
    </source>
</evidence>
<dbReference type="SUPFAM" id="SSF57716">
    <property type="entry name" value="Glucocorticoid receptor-like (DNA-binding domain)"/>
    <property type="match status" value="1"/>
</dbReference>
<sequence>MSDEAKKALRCSFCGKHENQVHRMIQGPGVRICDECVQLCMSILNDGFDQADSSPLEDIPDQLPTPREIRDILDQYVIGQDEAKVALSVAVYNHYKRVYFGGDEDVELQKSNILMLGPTGSGKTLFAQTLARILQVPFAIADATTLTEAGYVGDDVENILLRLLQAADFDVERAEHGIIYVDEIDKIARKSENPSITRDVSGEGVQQALLKIVEGTVANVPPQGGRKHPHQEFIQIDTRNILFICGGAFDGLEKIIEKRLDQKSIGFGANVQGKKDKDLSRILREVQPHDILKFGLIPELVGRLPVIAPLNALQRGDLVRILQEPKNALVKQYKKLLEYDDVDLEFAPEALDAIADKAIERNIGARGLRAVMEGMLTQLMYDVPSDPTISKVVITRECVEGTGQPILTRDPHKVNYSVKLNTGKGGKPASDSAPKSAS</sequence>
<keyword evidence="3 6" id="KW-0862">Zinc</keyword>
<dbReference type="AlphaFoldDB" id="A0A810QBA9"/>
<dbReference type="SUPFAM" id="SSF52540">
    <property type="entry name" value="P-loop containing nucleoside triphosphate hydrolases"/>
    <property type="match status" value="1"/>
</dbReference>
<dbReference type="InterPro" id="IPR003593">
    <property type="entry name" value="AAA+_ATPase"/>
</dbReference>